<organism evidence="2 3">
    <name type="scientific">Cyphomyrmex costatus</name>
    <dbReference type="NCBI Taxonomy" id="456900"/>
    <lineage>
        <taxon>Eukaryota</taxon>
        <taxon>Metazoa</taxon>
        <taxon>Ecdysozoa</taxon>
        <taxon>Arthropoda</taxon>
        <taxon>Hexapoda</taxon>
        <taxon>Insecta</taxon>
        <taxon>Pterygota</taxon>
        <taxon>Neoptera</taxon>
        <taxon>Endopterygota</taxon>
        <taxon>Hymenoptera</taxon>
        <taxon>Apocrita</taxon>
        <taxon>Aculeata</taxon>
        <taxon>Formicoidea</taxon>
        <taxon>Formicidae</taxon>
        <taxon>Myrmicinae</taxon>
        <taxon>Cyphomyrmex</taxon>
    </lineage>
</organism>
<reference evidence="2 3" key="1">
    <citation type="submission" date="2016-03" db="EMBL/GenBank/DDBJ databases">
        <title>Cyphomyrmex costatus WGS genome.</title>
        <authorList>
            <person name="Nygaard S."/>
            <person name="Hu H."/>
            <person name="Boomsma J."/>
            <person name="Zhang G."/>
        </authorList>
    </citation>
    <scope>NUCLEOTIDE SEQUENCE [LARGE SCALE GENOMIC DNA]</scope>
    <source>
        <strain evidence="2">MS0001</strain>
        <tissue evidence="2">Whole body</tissue>
    </source>
</reference>
<dbReference type="GO" id="GO:0005634">
    <property type="term" value="C:nucleus"/>
    <property type="evidence" value="ECO:0007669"/>
    <property type="project" value="TreeGrafter"/>
</dbReference>
<dbReference type="EMBL" id="KQ977487">
    <property type="protein sequence ID" value="KYN02348.1"/>
    <property type="molecule type" value="Genomic_DNA"/>
</dbReference>
<evidence type="ECO:0000313" key="2">
    <source>
        <dbReference type="EMBL" id="KYN02348.1"/>
    </source>
</evidence>
<evidence type="ECO:0000259" key="1">
    <source>
        <dbReference type="PROSITE" id="PS51029"/>
    </source>
</evidence>
<protein>
    <recommendedName>
        <fullName evidence="1">MADF domain-containing protein</fullName>
    </recommendedName>
</protein>
<dbReference type="Pfam" id="PF10545">
    <property type="entry name" value="MADF_DNA_bdg"/>
    <property type="match status" value="1"/>
</dbReference>
<dbReference type="InterPro" id="IPR006578">
    <property type="entry name" value="MADF-dom"/>
</dbReference>
<dbReference type="GO" id="GO:0005667">
    <property type="term" value="C:transcription regulator complex"/>
    <property type="evidence" value="ECO:0007669"/>
    <property type="project" value="TreeGrafter"/>
</dbReference>
<keyword evidence="3" id="KW-1185">Reference proteome</keyword>
<evidence type="ECO:0000313" key="3">
    <source>
        <dbReference type="Proteomes" id="UP000078542"/>
    </source>
</evidence>
<dbReference type="AlphaFoldDB" id="A0A151IID5"/>
<dbReference type="PANTHER" id="PTHR12243">
    <property type="entry name" value="MADF DOMAIN TRANSCRIPTION FACTOR"/>
    <property type="match status" value="1"/>
</dbReference>
<name>A0A151IID5_9HYME</name>
<gene>
    <name evidence="2" type="ORF">ALC62_06842</name>
</gene>
<dbReference type="PANTHER" id="PTHR12243:SF67">
    <property type="entry name" value="COREPRESSOR OF PANGOLIN, ISOFORM A-RELATED"/>
    <property type="match status" value="1"/>
</dbReference>
<dbReference type="PROSITE" id="PS51029">
    <property type="entry name" value="MADF"/>
    <property type="match status" value="1"/>
</dbReference>
<proteinExistence type="predicted"/>
<accession>A0A151IID5</accession>
<sequence>MFHITEEHICSTLDSNICDNYADSKNDYLESLISAVFENEPLWNSRLPYRFRGPSDIKALWADIDRRLGTVPGTSQTKWKNIRDRFVKEHTLVNTYIPSGSAAKKKESTWPFYECLRFLEPTVNYRKTKSNIENVVPSSSSVEQPISSSIPTASCTRQDDNSYQLQLSKKRTLLKSQLNSEKRKVTTVEKEDTNSYCEKAILKELERTRPTNQSKPDEIESFTKYLEACLRNMTTDNSKHITKQILKLIAEADI</sequence>
<dbReference type="InterPro" id="IPR039353">
    <property type="entry name" value="TF_Adf1"/>
</dbReference>
<dbReference type="Proteomes" id="UP000078542">
    <property type="component" value="Unassembled WGS sequence"/>
</dbReference>
<dbReference type="GO" id="GO:0006357">
    <property type="term" value="P:regulation of transcription by RNA polymerase II"/>
    <property type="evidence" value="ECO:0007669"/>
    <property type="project" value="TreeGrafter"/>
</dbReference>
<dbReference type="SMART" id="SM00595">
    <property type="entry name" value="MADF"/>
    <property type="match status" value="1"/>
</dbReference>
<feature type="domain" description="MADF" evidence="1">
    <location>
        <begin position="31"/>
        <end position="124"/>
    </location>
</feature>